<reference evidence="2 3" key="1">
    <citation type="submission" date="2021-10" db="EMBL/GenBank/DDBJ databases">
        <authorList>
            <person name="Grouzdev D.S."/>
            <person name="Pantiukh K.S."/>
            <person name="Krutkina M.S."/>
        </authorList>
    </citation>
    <scope>NUCLEOTIDE SEQUENCE [LARGE SCALE GENOMIC DNA]</scope>
    <source>
        <strain evidence="2 3">Z-7514</strain>
    </source>
</reference>
<dbReference type="Pfam" id="PF02681">
    <property type="entry name" value="DUF212"/>
    <property type="match status" value="1"/>
</dbReference>
<feature type="transmembrane region" description="Helical" evidence="1">
    <location>
        <begin position="43"/>
        <end position="71"/>
    </location>
</feature>
<keyword evidence="3" id="KW-1185">Reference proteome</keyword>
<dbReference type="PANTHER" id="PTHR31446">
    <property type="entry name" value="ACID PHOSPHATASE/VANADIUM-DEPENDENT HALOPEROXIDASE-RELATED PROTEIN"/>
    <property type="match status" value="1"/>
</dbReference>
<sequence length="144" mass="16021">MSLLEISIFSLFVAQFLKIFFIKPFNFYAFFTSGGMPSSHSSFVSTLAISVGLKYGFNSDLFAIVAVFAMIVTYDASGVRRAVGQQANVLNNLIRHLEDKAFSDDKEIIKEDLKELIGHTPFEVLAGILLGALIAIINWYIFLL</sequence>
<keyword evidence="1" id="KW-1133">Transmembrane helix</keyword>
<name>A0AAW4WYM1_9FIRM</name>
<accession>A0AAW4WYM1</accession>
<dbReference type="RefSeq" id="WP_229343822.1">
    <property type="nucleotide sequence ID" value="NZ_JAJFAT010000002.1"/>
</dbReference>
<keyword evidence="1" id="KW-0472">Membrane</keyword>
<proteinExistence type="predicted"/>
<dbReference type="PANTHER" id="PTHR31446:SF29">
    <property type="entry name" value="ACID PHOSPHATASE_VANADIUM-DEPENDENT HALOPEROXIDASE-RELATED PROTEIN"/>
    <property type="match status" value="1"/>
</dbReference>
<organism evidence="2 3">
    <name type="scientific">Halanaerobium polyolivorans</name>
    <dbReference type="NCBI Taxonomy" id="2886943"/>
    <lineage>
        <taxon>Bacteria</taxon>
        <taxon>Bacillati</taxon>
        <taxon>Bacillota</taxon>
        <taxon>Clostridia</taxon>
        <taxon>Halanaerobiales</taxon>
        <taxon>Halanaerobiaceae</taxon>
        <taxon>Halanaerobium</taxon>
    </lineage>
</organism>
<keyword evidence="1" id="KW-0812">Transmembrane</keyword>
<evidence type="ECO:0000313" key="2">
    <source>
        <dbReference type="EMBL" id="MCC3144210.1"/>
    </source>
</evidence>
<dbReference type="AlphaFoldDB" id="A0AAW4WYM1"/>
<evidence type="ECO:0000256" key="1">
    <source>
        <dbReference type="SAM" id="Phobius"/>
    </source>
</evidence>
<dbReference type="Proteomes" id="UP001199296">
    <property type="component" value="Unassembled WGS sequence"/>
</dbReference>
<feature type="transmembrane region" description="Helical" evidence="1">
    <location>
        <begin position="124"/>
        <end position="143"/>
    </location>
</feature>
<protein>
    <submittedName>
        <fullName evidence="2">Divergent PAP2 family protein</fullName>
    </submittedName>
</protein>
<feature type="transmembrane region" description="Helical" evidence="1">
    <location>
        <begin position="6"/>
        <end position="31"/>
    </location>
</feature>
<evidence type="ECO:0000313" key="3">
    <source>
        <dbReference type="Proteomes" id="UP001199296"/>
    </source>
</evidence>
<comment type="caution">
    <text evidence="2">The sequence shown here is derived from an EMBL/GenBank/DDBJ whole genome shotgun (WGS) entry which is preliminary data.</text>
</comment>
<gene>
    <name evidence="2" type="ORF">LJ207_02610</name>
</gene>
<dbReference type="EMBL" id="JAJFAT010000002">
    <property type="protein sequence ID" value="MCC3144210.1"/>
    <property type="molecule type" value="Genomic_DNA"/>
</dbReference>
<dbReference type="InterPro" id="IPR003832">
    <property type="entry name" value="DUF212"/>
</dbReference>